<evidence type="ECO:0000313" key="2">
    <source>
        <dbReference type="Proteomes" id="UP000268004"/>
    </source>
</evidence>
<accession>A0A3M4Y446</accession>
<dbReference type="InterPro" id="IPR051200">
    <property type="entry name" value="Host-pathogen_enzymatic-act"/>
</dbReference>
<sequence length="360" mass="39196">MARSGISVLAASLDDGDISSYLFPVLAVLQDLLKVREMQKKASQNVRALTHIVDPVGSGVPLDIAWLTGIIPLGFVPAEIAISPDETTLYVAHESGREVSVVDIASASVTGAIKRAGAGAITLSPDGKRLYTIGQKRCYVVDTRMREVIRILPAANVNRILCSADGRFICLSFQNALGGLIRLIETENYTVENEFDLGALTNASLALGISPLNDRFYATMLVDRTAPTDVLAISKVDYLQHDIPGFSDPRSMAFSSDGAWLYVGGIDEVYIIDAATNKTFYRERIGTQGYPVKVIGVTSDDRYVYAIYTCNYDVYRIDTVKGIATCIAYFPSVGGAVLNKTGTYIYSSHPDMSWISIYRL</sequence>
<dbReference type="EMBL" id="RBSD01000163">
    <property type="protein sequence ID" value="RMR82939.1"/>
    <property type="molecule type" value="Genomic_DNA"/>
</dbReference>
<dbReference type="SUPFAM" id="SSF51004">
    <property type="entry name" value="C-terminal (heme d1) domain of cytochrome cd1-nitrite reductase"/>
    <property type="match status" value="1"/>
</dbReference>
<dbReference type="InterPro" id="IPR011048">
    <property type="entry name" value="Haem_d1_sf"/>
</dbReference>
<evidence type="ECO:0000313" key="1">
    <source>
        <dbReference type="EMBL" id="RMR82939.1"/>
    </source>
</evidence>
<comment type="caution">
    <text evidence="1">The sequence shown here is derived from an EMBL/GenBank/DDBJ whole genome shotgun (WGS) entry which is preliminary data.</text>
</comment>
<protein>
    <submittedName>
        <fullName evidence="1">Putative 6-phosphogluconolactonase, YbhE-type</fullName>
    </submittedName>
</protein>
<organism evidence="1 2">
    <name type="scientific">Pseudomonas coronafaciens pv. striafaciens</name>
    <dbReference type="NCBI Taxonomy" id="235276"/>
    <lineage>
        <taxon>Bacteria</taxon>
        <taxon>Pseudomonadati</taxon>
        <taxon>Pseudomonadota</taxon>
        <taxon>Gammaproteobacteria</taxon>
        <taxon>Pseudomonadales</taxon>
        <taxon>Pseudomonadaceae</taxon>
        <taxon>Pseudomonas</taxon>
        <taxon>Pseudomonas coronafaciens</taxon>
    </lineage>
</organism>
<dbReference type="PANTHER" id="PTHR47197:SF3">
    <property type="entry name" value="DIHYDRO-HEME D1 DEHYDROGENASE"/>
    <property type="match status" value="1"/>
</dbReference>
<dbReference type="InterPro" id="IPR015943">
    <property type="entry name" value="WD40/YVTN_repeat-like_dom_sf"/>
</dbReference>
<gene>
    <name evidence="1" type="ORF">ALP78_04554</name>
</gene>
<dbReference type="AlphaFoldDB" id="A0A3M4Y446"/>
<dbReference type="Gene3D" id="2.130.10.10">
    <property type="entry name" value="YVTN repeat-like/Quinoprotein amine dehydrogenase"/>
    <property type="match status" value="2"/>
</dbReference>
<dbReference type="Proteomes" id="UP000268004">
    <property type="component" value="Unassembled WGS sequence"/>
</dbReference>
<proteinExistence type="predicted"/>
<reference evidence="1 2" key="1">
    <citation type="submission" date="2018-08" db="EMBL/GenBank/DDBJ databases">
        <title>Recombination of ecologically and evolutionarily significant loci maintains genetic cohesion in the Pseudomonas syringae species complex.</title>
        <authorList>
            <person name="Dillon M."/>
            <person name="Thakur S."/>
            <person name="Almeida R.N.D."/>
            <person name="Weir B.S."/>
            <person name="Guttman D.S."/>
        </authorList>
    </citation>
    <scope>NUCLEOTIDE SEQUENCE [LARGE SCALE GENOMIC DNA]</scope>
    <source>
        <strain evidence="1 2">ICMP 4996</strain>
    </source>
</reference>
<dbReference type="PANTHER" id="PTHR47197">
    <property type="entry name" value="PROTEIN NIRF"/>
    <property type="match status" value="1"/>
</dbReference>
<name>A0A3M4Y446_9PSED</name>